<organism evidence="2 3">
    <name type="scientific">Marivibrio halodurans</name>
    <dbReference type="NCBI Taxonomy" id="2039722"/>
    <lineage>
        <taxon>Bacteria</taxon>
        <taxon>Pseudomonadati</taxon>
        <taxon>Pseudomonadota</taxon>
        <taxon>Alphaproteobacteria</taxon>
        <taxon>Rhodospirillales</taxon>
        <taxon>Rhodospirillaceae</taxon>
        <taxon>Marivibrio</taxon>
    </lineage>
</organism>
<evidence type="ECO:0000256" key="1">
    <source>
        <dbReference type="SAM" id="MobiDB-lite"/>
    </source>
</evidence>
<reference evidence="2" key="1">
    <citation type="submission" date="2021-04" db="EMBL/GenBank/DDBJ databases">
        <authorList>
            <person name="Zhang D.-C."/>
        </authorList>
    </citation>
    <scope>NUCLEOTIDE SEQUENCE</scope>
    <source>
        <strain evidence="2">CGMCC 1.15697</strain>
    </source>
</reference>
<name>A0A8J7S2L9_9PROT</name>
<proteinExistence type="predicted"/>
<sequence>MNDQTSGKKKQPAAEKASAKSTAKTSAKKKSVKAAKKPAGRAVTDALDQGAMVVDHPNAVAVRHELDFDAGKWRYCLIVVTDLPLNPKHPDHKTSEIDGLVRAVVASAQSAGIGYDVLSIRNS</sequence>
<evidence type="ECO:0000313" key="2">
    <source>
        <dbReference type="EMBL" id="MBP5855564.1"/>
    </source>
</evidence>
<evidence type="ECO:0000313" key="3">
    <source>
        <dbReference type="Proteomes" id="UP000672602"/>
    </source>
</evidence>
<dbReference type="Proteomes" id="UP000672602">
    <property type="component" value="Unassembled WGS sequence"/>
</dbReference>
<feature type="region of interest" description="Disordered" evidence="1">
    <location>
        <begin position="1"/>
        <end position="41"/>
    </location>
</feature>
<dbReference type="AlphaFoldDB" id="A0A8J7S2L9"/>
<dbReference type="RefSeq" id="WP_210680147.1">
    <property type="nucleotide sequence ID" value="NZ_JAGMWN010000001.1"/>
</dbReference>
<comment type="caution">
    <text evidence="2">The sequence shown here is derived from an EMBL/GenBank/DDBJ whole genome shotgun (WGS) entry which is preliminary data.</text>
</comment>
<feature type="compositionally biased region" description="Basic residues" evidence="1">
    <location>
        <begin position="26"/>
        <end position="39"/>
    </location>
</feature>
<dbReference type="EMBL" id="JAGMWN010000001">
    <property type="protein sequence ID" value="MBP5855564.1"/>
    <property type="molecule type" value="Genomic_DNA"/>
</dbReference>
<keyword evidence="3" id="KW-1185">Reference proteome</keyword>
<protein>
    <submittedName>
        <fullName evidence="2">Uncharacterized protein</fullName>
    </submittedName>
</protein>
<feature type="compositionally biased region" description="Low complexity" evidence="1">
    <location>
        <begin position="14"/>
        <end position="25"/>
    </location>
</feature>
<accession>A0A8J7S2L9</accession>
<gene>
    <name evidence="2" type="ORF">KAJ83_00975</name>
</gene>